<evidence type="ECO:0000313" key="6">
    <source>
        <dbReference type="EMBL" id="MFC5475428.1"/>
    </source>
</evidence>
<dbReference type="EMBL" id="JBHSMT010000027">
    <property type="protein sequence ID" value="MFC5475428.1"/>
    <property type="molecule type" value="Genomic_DNA"/>
</dbReference>
<keyword evidence="2" id="KW-1134">Transmembrane beta strand</keyword>
<evidence type="ECO:0000256" key="2">
    <source>
        <dbReference type="ARBA" id="ARBA00022452"/>
    </source>
</evidence>
<dbReference type="SUPFAM" id="SSF56954">
    <property type="entry name" value="Outer membrane efflux proteins (OEP)"/>
    <property type="match status" value="1"/>
</dbReference>
<keyword evidence="3" id="KW-0812">Transmembrane</keyword>
<name>A0ABW0MC02_9BURK</name>
<dbReference type="InterPro" id="IPR051906">
    <property type="entry name" value="TolC-like"/>
</dbReference>
<evidence type="ECO:0000256" key="4">
    <source>
        <dbReference type="ARBA" id="ARBA00023136"/>
    </source>
</evidence>
<dbReference type="PANTHER" id="PTHR30026">
    <property type="entry name" value="OUTER MEMBRANE PROTEIN TOLC"/>
    <property type="match status" value="1"/>
</dbReference>
<accession>A0ABW0MC02</accession>
<sequence>MRKHPSTTHLMQPASLLPPLRNAMLAGSLALAIGGCAITTTPLTPAEQAAQVRTDRAAMFRDQEPVSKPITLSEAMARAIKYNLDHRLKLMEEAVAQRQLDLSSYDLLPRLTLAAGYTARSNFQAASSEDVFTHTQSLAPSTSSDRHLRTADLTFTWNILDFGVSYYQAQEQADRTLILKERRRKVLHSLMQQVRQAYWLALGAQELDGKVAPMLHQVESALADIRRIEQEKLRPPKETLYDQRQLLDTLRQLEAIRDELAQAKPHLAALMNLDPGQPFELANNGKMPVPELHAALPAMVETALLNRPELVEARYNERISVTETKKAMAKLMPGLEFSLGEHYDSNSFLVDKRWADAGLRVSWNIFNLLSAKKITQTAQAQVEVAKMQRMALNMAVLSQVYIAYRDYHGHNRQYELALNLDEVDHRILDQTKNETRSDAQGKLVQIRAELSALYSDLRLQQNYGALQNAYGAILATLGVDPLPDEVAGHDIETLAKAVEQADSRRLNIPDAAPASEKISQ</sequence>
<dbReference type="PANTHER" id="PTHR30026:SF20">
    <property type="entry name" value="OUTER MEMBRANE PROTEIN TOLC"/>
    <property type="match status" value="1"/>
</dbReference>
<evidence type="ECO:0000256" key="3">
    <source>
        <dbReference type="ARBA" id="ARBA00022692"/>
    </source>
</evidence>
<gene>
    <name evidence="6" type="ORF">ACFPM8_15820</name>
</gene>
<dbReference type="Proteomes" id="UP001596045">
    <property type="component" value="Unassembled WGS sequence"/>
</dbReference>
<dbReference type="Gene3D" id="1.20.1600.10">
    <property type="entry name" value="Outer membrane efflux proteins (OEP)"/>
    <property type="match status" value="1"/>
</dbReference>
<evidence type="ECO:0000256" key="5">
    <source>
        <dbReference type="ARBA" id="ARBA00023237"/>
    </source>
</evidence>
<keyword evidence="7" id="KW-1185">Reference proteome</keyword>
<keyword evidence="5" id="KW-0998">Cell outer membrane</keyword>
<comment type="subcellular location">
    <subcellularLocation>
        <location evidence="1">Cell outer membrane</location>
    </subcellularLocation>
</comment>
<proteinExistence type="predicted"/>
<keyword evidence="4" id="KW-0472">Membrane</keyword>
<organism evidence="6 7">
    <name type="scientific">Paraherbaspirillum soli</name>
    <dbReference type="NCBI Taxonomy" id="631222"/>
    <lineage>
        <taxon>Bacteria</taxon>
        <taxon>Pseudomonadati</taxon>
        <taxon>Pseudomonadota</taxon>
        <taxon>Betaproteobacteria</taxon>
        <taxon>Burkholderiales</taxon>
        <taxon>Oxalobacteraceae</taxon>
        <taxon>Paraherbaspirillum</taxon>
    </lineage>
</organism>
<dbReference type="RefSeq" id="WP_378998717.1">
    <property type="nucleotide sequence ID" value="NZ_JBHSMT010000027.1"/>
</dbReference>
<evidence type="ECO:0000256" key="1">
    <source>
        <dbReference type="ARBA" id="ARBA00004442"/>
    </source>
</evidence>
<reference evidence="7" key="1">
    <citation type="journal article" date="2019" name="Int. J. Syst. Evol. Microbiol.">
        <title>The Global Catalogue of Microorganisms (GCM) 10K type strain sequencing project: providing services to taxonomists for standard genome sequencing and annotation.</title>
        <authorList>
            <consortium name="The Broad Institute Genomics Platform"/>
            <consortium name="The Broad Institute Genome Sequencing Center for Infectious Disease"/>
            <person name="Wu L."/>
            <person name="Ma J."/>
        </authorList>
    </citation>
    <scope>NUCLEOTIDE SEQUENCE [LARGE SCALE GENOMIC DNA]</scope>
    <source>
        <strain evidence="7">JCM 17066</strain>
    </source>
</reference>
<protein>
    <submittedName>
        <fullName evidence="6">TolC family protein</fullName>
    </submittedName>
</protein>
<comment type="caution">
    <text evidence="6">The sequence shown here is derived from an EMBL/GenBank/DDBJ whole genome shotgun (WGS) entry which is preliminary data.</text>
</comment>
<evidence type="ECO:0000313" key="7">
    <source>
        <dbReference type="Proteomes" id="UP001596045"/>
    </source>
</evidence>